<name>A0A7S2EW87_TRICV</name>
<protein>
    <submittedName>
        <fullName evidence="2">Uncharacterized protein</fullName>
    </submittedName>
</protein>
<feature type="compositionally biased region" description="Basic and acidic residues" evidence="1">
    <location>
        <begin position="91"/>
        <end position="104"/>
    </location>
</feature>
<dbReference type="EMBL" id="HBGO01035723">
    <property type="protein sequence ID" value="CAD9360341.1"/>
    <property type="molecule type" value="Transcribed_RNA"/>
</dbReference>
<feature type="compositionally biased region" description="Basic residues" evidence="1">
    <location>
        <begin position="122"/>
        <end position="133"/>
    </location>
</feature>
<feature type="compositionally biased region" description="Polar residues" evidence="1">
    <location>
        <begin position="23"/>
        <end position="35"/>
    </location>
</feature>
<feature type="compositionally biased region" description="Basic residues" evidence="1">
    <location>
        <begin position="58"/>
        <end position="69"/>
    </location>
</feature>
<sequence>MTVAVDRSSGDVFGPADDEMSVGTASTAGMTTVTRSALKAEPRYGGIPEAGDEGRNPSGRKSKKGRVGRGRSALKSMGRSVRSRSSFRSSSKKDLGDGADEKKSSKSLSKKAIAVEPSAEKQRKKRSRTRSPLRKAAEAVKVASKAIKPSKSKSKSKKRFSSDGSKEASVSLVGSVSTDEGLDQTLLTRCLSVSEHTVVSEGGDSFRKENCVANDASSLAPSVVSTESADTEAGPSTPLWQEHATPLLPSLVPEPEQEIGPAFEVSLVESAPKPLAPFLEVQVTETTNATEVKQMRSVPSISSLIEVVDLKGDSKARARKEKKRAKRDRAKSVVEETKQKVKNVKKPTLTLKKQASLQIQKSALAQSIAPTGLASRRSSRSIASQLKAGPAVSEAVRSLREHQSGLTRKSSFKKPHGKYSFFSVAGLKIPDYAGYIENSVAAFRKTIGVSDREFEGMKEGAMGWVYSGREC</sequence>
<gene>
    <name evidence="2" type="ORF">OSIN01602_LOCUS20643</name>
</gene>
<proteinExistence type="predicted"/>
<feature type="compositionally biased region" description="Low complexity" evidence="1">
    <location>
        <begin position="79"/>
        <end position="89"/>
    </location>
</feature>
<evidence type="ECO:0000256" key="1">
    <source>
        <dbReference type="SAM" id="MobiDB-lite"/>
    </source>
</evidence>
<organism evidence="2">
    <name type="scientific">Trieres chinensis</name>
    <name type="common">Marine centric diatom</name>
    <name type="synonym">Odontella sinensis</name>
    <dbReference type="NCBI Taxonomy" id="1514140"/>
    <lineage>
        <taxon>Eukaryota</taxon>
        <taxon>Sar</taxon>
        <taxon>Stramenopiles</taxon>
        <taxon>Ochrophyta</taxon>
        <taxon>Bacillariophyta</taxon>
        <taxon>Mediophyceae</taxon>
        <taxon>Biddulphiophycidae</taxon>
        <taxon>Eupodiscales</taxon>
        <taxon>Parodontellaceae</taxon>
        <taxon>Trieres</taxon>
    </lineage>
</organism>
<dbReference type="AlphaFoldDB" id="A0A7S2EW87"/>
<accession>A0A7S2EW87</accession>
<feature type="compositionally biased region" description="Basic residues" evidence="1">
    <location>
        <begin position="148"/>
        <end position="159"/>
    </location>
</feature>
<feature type="region of interest" description="Disordered" evidence="1">
    <location>
        <begin position="1"/>
        <end position="178"/>
    </location>
</feature>
<evidence type="ECO:0000313" key="2">
    <source>
        <dbReference type="EMBL" id="CAD9360341.1"/>
    </source>
</evidence>
<reference evidence="2" key="1">
    <citation type="submission" date="2021-01" db="EMBL/GenBank/DDBJ databases">
        <authorList>
            <person name="Corre E."/>
            <person name="Pelletier E."/>
            <person name="Niang G."/>
            <person name="Scheremetjew M."/>
            <person name="Finn R."/>
            <person name="Kale V."/>
            <person name="Holt S."/>
            <person name="Cochrane G."/>
            <person name="Meng A."/>
            <person name="Brown T."/>
            <person name="Cohen L."/>
        </authorList>
    </citation>
    <scope>NUCLEOTIDE SEQUENCE</scope>
    <source>
        <strain evidence="2">Grunow 1884</strain>
    </source>
</reference>